<evidence type="ECO:0000256" key="3">
    <source>
        <dbReference type="ARBA" id="ARBA00022722"/>
    </source>
</evidence>
<dbReference type="NCBIfam" id="TIGR01573">
    <property type="entry name" value="cas2"/>
    <property type="match status" value="1"/>
</dbReference>
<proteinExistence type="inferred from homology"/>
<protein>
    <recommendedName>
        <fullName evidence="9">CRISPR-associated endoribonuclease Cas2</fullName>
        <ecNumber evidence="9">3.1.-.-</ecNumber>
    </recommendedName>
</protein>
<dbReference type="Pfam" id="PF09827">
    <property type="entry name" value="CRISPR_Cas2"/>
    <property type="match status" value="1"/>
</dbReference>
<name>A0ABT0UBR7_9BACT</name>
<evidence type="ECO:0000256" key="7">
    <source>
        <dbReference type="ARBA" id="ARBA00022842"/>
    </source>
</evidence>
<keyword evidence="6 9" id="KW-0378">Hydrolase</keyword>
<organism evidence="10 11">
    <name type="scientific">Aporhodopirellula aestuarii</name>
    <dbReference type="NCBI Taxonomy" id="2950107"/>
    <lineage>
        <taxon>Bacteria</taxon>
        <taxon>Pseudomonadati</taxon>
        <taxon>Planctomycetota</taxon>
        <taxon>Planctomycetia</taxon>
        <taxon>Pirellulales</taxon>
        <taxon>Pirellulaceae</taxon>
        <taxon>Aporhodopirellula</taxon>
    </lineage>
</organism>
<dbReference type="GO" id="GO:0004519">
    <property type="term" value="F:endonuclease activity"/>
    <property type="evidence" value="ECO:0007669"/>
    <property type="project" value="UniProtKB-KW"/>
</dbReference>
<dbReference type="EMBL" id="JAMQBK010000085">
    <property type="protein sequence ID" value="MCM2374437.1"/>
    <property type="molecule type" value="Genomic_DNA"/>
</dbReference>
<evidence type="ECO:0000256" key="2">
    <source>
        <dbReference type="ARBA" id="ARBA00009959"/>
    </source>
</evidence>
<dbReference type="Proteomes" id="UP001202961">
    <property type="component" value="Unassembled WGS sequence"/>
</dbReference>
<accession>A0ABT0UBR7</accession>
<dbReference type="RefSeq" id="WP_250932328.1">
    <property type="nucleotide sequence ID" value="NZ_JAMQBK010000085.1"/>
</dbReference>
<dbReference type="EC" id="3.1.-.-" evidence="9"/>
<comment type="function">
    <text evidence="9">CRISPR (clustered regularly interspaced short palindromic repeat), is an adaptive immune system that provides protection against mobile genetic elements (viruses, transposable elements and conjugative plasmids). CRISPR clusters contain sequences complementary to antecedent mobile elements and target invading nucleic acids. CRISPR clusters are transcribed and processed into CRISPR RNA (crRNA). Functions as a ssRNA-specific endoribonuclease. Involved in the integration of spacer DNA into the CRISPR cassette.</text>
</comment>
<keyword evidence="11" id="KW-1185">Reference proteome</keyword>
<keyword evidence="5 9" id="KW-0255">Endonuclease</keyword>
<dbReference type="InterPro" id="IPR019199">
    <property type="entry name" value="Virulence_VapD/CRISPR_Cas2"/>
</dbReference>
<dbReference type="SUPFAM" id="SSF143430">
    <property type="entry name" value="TTP0101/SSO1404-like"/>
    <property type="match status" value="1"/>
</dbReference>
<comment type="subunit">
    <text evidence="9">Homodimer, forms a heterotetramer with a Cas1 homodimer.</text>
</comment>
<keyword evidence="8 9" id="KW-0051">Antiviral defense</keyword>
<sequence length="119" mass="13736">MFSCSLTITLLGLLITPLLKHGLRVLMTRPWIFFYDIQSDRMRTRVAKELEIQGIRVQKSVFFVQASRAQVKKLIRKLASLVDEETDSVCAWPLTSTWQREQRCVPDAARVVDAPYLIL</sequence>
<evidence type="ECO:0000256" key="5">
    <source>
        <dbReference type="ARBA" id="ARBA00022759"/>
    </source>
</evidence>
<keyword evidence="7 9" id="KW-0460">Magnesium</keyword>
<evidence type="ECO:0000256" key="1">
    <source>
        <dbReference type="ARBA" id="ARBA00001946"/>
    </source>
</evidence>
<keyword evidence="4 9" id="KW-0479">Metal-binding</keyword>
<keyword evidence="3 9" id="KW-0540">Nuclease</keyword>
<reference evidence="10 11" key="1">
    <citation type="journal article" date="2022" name="Syst. Appl. Microbiol.">
        <title>Rhodopirellula aestuarii sp. nov., a novel member of the genus Rhodopirellula isolated from brackish sediments collected in the Tagus River estuary, Portugal.</title>
        <authorList>
            <person name="Vitorino I.R."/>
            <person name="Klimek D."/>
            <person name="Calusinska M."/>
            <person name="Lobo-da-Cunha A."/>
            <person name="Vasconcelos V."/>
            <person name="Lage O.M."/>
        </authorList>
    </citation>
    <scope>NUCLEOTIDE SEQUENCE [LARGE SCALE GENOMIC DNA]</scope>
    <source>
        <strain evidence="10 11">ICT_H3.1</strain>
    </source>
</reference>
<comment type="caution">
    <text evidence="10">The sequence shown here is derived from an EMBL/GenBank/DDBJ whole genome shotgun (WGS) entry which is preliminary data.</text>
</comment>
<evidence type="ECO:0000313" key="10">
    <source>
        <dbReference type="EMBL" id="MCM2374437.1"/>
    </source>
</evidence>
<feature type="binding site" evidence="9">
    <location>
        <position position="36"/>
    </location>
    <ligand>
        <name>Mg(2+)</name>
        <dbReference type="ChEBI" id="CHEBI:18420"/>
        <note>catalytic</note>
    </ligand>
</feature>
<comment type="cofactor">
    <cofactor evidence="1 9">
        <name>Mg(2+)</name>
        <dbReference type="ChEBI" id="CHEBI:18420"/>
    </cofactor>
</comment>
<evidence type="ECO:0000256" key="6">
    <source>
        <dbReference type="ARBA" id="ARBA00022801"/>
    </source>
</evidence>
<evidence type="ECO:0000313" key="11">
    <source>
        <dbReference type="Proteomes" id="UP001202961"/>
    </source>
</evidence>
<dbReference type="PANTHER" id="PTHR34405:SF3">
    <property type="entry name" value="CRISPR-ASSOCIATED ENDORIBONUCLEASE CAS2 3"/>
    <property type="match status" value="1"/>
</dbReference>
<comment type="similarity">
    <text evidence="2 9">Belongs to the CRISPR-associated endoribonuclease Cas2 protein family.</text>
</comment>
<dbReference type="PANTHER" id="PTHR34405">
    <property type="entry name" value="CRISPR-ASSOCIATED ENDORIBONUCLEASE CAS2"/>
    <property type="match status" value="1"/>
</dbReference>
<dbReference type="CDD" id="cd09725">
    <property type="entry name" value="Cas2_I_II_III"/>
    <property type="match status" value="1"/>
</dbReference>
<evidence type="ECO:0000256" key="9">
    <source>
        <dbReference type="HAMAP-Rule" id="MF_01471"/>
    </source>
</evidence>
<dbReference type="HAMAP" id="MF_01471">
    <property type="entry name" value="Cas2"/>
    <property type="match status" value="1"/>
</dbReference>
<dbReference type="Gene3D" id="3.30.70.240">
    <property type="match status" value="1"/>
</dbReference>
<dbReference type="InterPro" id="IPR021127">
    <property type="entry name" value="CRISPR_associated_Cas2"/>
</dbReference>
<gene>
    <name evidence="9 10" type="primary">cas2</name>
    <name evidence="10" type="ORF">NB063_27780</name>
</gene>
<evidence type="ECO:0000256" key="4">
    <source>
        <dbReference type="ARBA" id="ARBA00022723"/>
    </source>
</evidence>
<evidence type="ECO:0000256" key="8">
    <source>
        <dbReference type="ARBA" id="ARBA00023118"/>
    </source>
</evidence>